<evidence type="ECO:0000313" key="1">
    <source>
        <dbReference type="EMBL" id="GAA4038168.1"/>
    </source>
</evidence>
<reference evidence="2" key="1">
    <citation type="journal article" date="2019" name="Int. J. Syst. Evol. Microbiol.">
        <title>The Global Catalogue of Microorganisms (GCM) 10K type strain sequencing project: providing services to taxonomists for standard genome sequencing and annotation.</title>
        <authorList>
            <consortium name="The Broad Institute Genomics Platform"/>
            <consortium name="The Broad Institute Genome Sequencing Center for Infectious Disease"/>
            <person name="Wu L."/>
            <person name="Ma J."/>
        </authorList>
    </citation>
    <scope>NUCLEOTIDE SEQUENCE [LARGE SCALE GENOMIC DNA]</scope>
    <source>
        <strain evidence="2">JCM 16925</strain>
    </source>
</reference>
<gene>
    <name evidence="1" type="ORF">GCM10022233_03030</name>
</gene>
<dbReference type="EMBL" id="BAAAZY010000001">
    <property type="protein sequence ID" value="GAA4038168.1"/>
    <property type="molecule type" value="Genomic_DNA"/>
</dbReference>
<protein>
    <recommendedName>
        <fullName evidence="3">Secreted protein</fullName>
    </recommendedName>
</protein>
<sequence>MALGRFLVAGPRLPAAALVHGVPSFEASSAPGGRKGLGSMVCGRGGAFLPGTPSVFPSVAAVNGGGWVTVSGGP</sequence>
<evidence type="ECO:0000313" key="2">
    <source>
        <dbReference type="Proteomes" id="UP001499984"/>
    </source>
</evidence>
<accession>A0ABP7U920</accession>
<proteinExistence type="predicted"/>
<comment type="caution">
    <text evidence="1">The sequence shown here is derived from an EMBL/GenBank/DDBJ whole genome shotgun (WGS) entry which is preliminary data.</text>
</comment>
<name>A0ABP7U920_9ACTN</name>
<evidence type="ECO:0008006" key="3">
    <source>
        <dbReference type="Google" id="ProtNLM"/>
    </source>
</evidence>
<organism evidence="1 2">
    <name type="scientific">Streptomyces shaanxiensis</name>
    <dbReference type="NCBI Taxonomy" id="653357"/>
    <lineage>
        <taxon>Bacteria</taxon>
        <taxon>Bacillati</taxon>
        <taxon>Actinomycetota</taxon>
        <taxon>Actinomycetes</taxon>
        <taxon>Kitasatosporales</taxon>
        <taxon>Streptomycetaceae</taxon>
        <taxon>Streptomyces</taxon>
    </lineage>
</organism>
<dbReference type="Proteomes" id="UP001499984">
    <property type="component" value="Unassembled WGS sequence"/>
</dbReference>
<keyword evidence="2" id="KW-1185">Reference proteome</keyword>